<name>A0A0C2D296_9BACT</name>
<gene>
    <name evidence="1" type="ORF">DB30_03320</name>
</gene>
<comment type="caution">
    <text evidence="1">The sequence shown here is derived from an EMBL/GenBank/DDBJ whole genome shotgun (WGS) entry which is preliminary data.</text>
</comment>
<evidence type="ECO:0000313" key="1">
    <source>
        <dbReference type="EMBL" id="KIG17401.1"/>
    </source>
</evidence>
<sequence length="61" mass="6577">MVASGRGAPAMTVNSSKYGTHRICSIPQLHCNSGHKLDCVVTFGETVVMNRRGARWTASVE</sequence>
<protein>
    <submittedName>
        <fullName evidence="1">Uncharacterized protein</fullName>
    </submittedName>
</protein>
<accession>A0A0C2D296</accession>
<organism evidence="1 2">
    <name type="scientific">Enhygromyxa salina</name>
    <dbReference type="NCBI Taxonomy" id="215803"/>
    <lineage>
        <taxon>Bacteria</taxon>
        <taxon>Pseudomonadati</taxon>
        <taxon>Myxococcota</taxon>
        <taxon>Polyangia</taxon>
        <taxon>Nannocystales</taxon>
        <taxon>Nannocystaceae</taxon>
        <taxon>Enhygromyxa</taxon>
    </lineage>
</organism>
<reference evidence="1 2" key="1">
    <citation type="submission" date="2014-12" db="EMBL/GenBank/DDBJ databases">
        <title>Genome assembly of Enhygromyxa salina DSM 15201.</title>
        <authorList>
            <person name="Sharma G."/>
            <person name="Subramanian S."/>
        </authorList>
    </citation>
    <scope>NUCLEOTIDE SEQUENCE [LARGE SCALE GENOMIC DNA]</scope>
    <source>
        <strain evidence="1 2">DSM 15201</strain>
    </source>
</reference>
<evidence type="ECO:0000313" key="2">
    <source>
        <dbReference type="Proteomes" id="UP000031599"/>
    </source>
</evidence>
<dbReference type="Proteomes" id="UP000031599">
    <property type="component" value="Unassembled WGS sequence"/>
</dbReference>
<proteinExistence type="predicted"/>
<dbReference type="EMBL" id="JMCC02000025">
    <property type="protein sequence ID" value="KIG17401.1"/>
    <property type="molecule type" value="Genomic_DNA"/>
</dbReference>
<dbReference type="AlphaFoldDB" id="A0A0C2D296"/>